<evidence type="ECO:0000256" key="1">
    <source>
        <dbReference type="ARBA" id="ARBA00004123"/>
    </source>
</evidence>
<evidence type="ECO:0000256" key="2">
    <source>
        <dbReference type="ARBA" id="ARBA00023015"/>
    </source>
</evidence>
<organism evidence="8 9">
    <name type="scientific">Penicillium ucsense</name>
    <dbReference type="NCBI Taxonomy" id="2839758"/>
    <lineage>
        <taxon>Eukaryota</taxon>
        <taxon>Fungi</taxon>
        <taxon>Dikarya</taxon>
        <taxon>Ascomycota</taxon>
        <taxon>Pezizomycotina</taxon>
        <taxon>Eurotiomycetes</taxon>
        <taxon>Eurotiomycetidae</taxon>
        <taxon>Eurotiales</taxon>
        <taxon>Aspergillaceae</taxon>
        <taxon>Penicillium</taxon>
    </lineage>
</organism>
<dbReference type="Proteomes" id="UP000631181">
    <property type="component" value="Unassembled WGS sequence"/>
</dbReference>
<comment type="subcellular location">
    <subcellularLocation>
        <location evidence="1">Nucleus</location>
    </subcellularLocation>
</comment>
<evidence type="ECO:0000256" key="3">
    <source>
        <dbReference type="ARBA" id="ARBA00023125"/>
    </source>
</evidence>
<dbReference type="GO" id="GO:0008270">
    <property type="term" value="F:zinc ion binding"/>
    <property type="evidence" value="ECO:0007669"/>
    <property type="project" value="InterPro"/>
</dbReference>
<keyword evidence="9" id="KW-1185">Reference proteome</keyword>
<feature type="compositionally biased region" description="Polar residues" evidence="6">
    <location>
        <begin position="144"/>
        <end position="154"/>
    </location>
</feature>
<evidence type="ECO:0000256" key="6">
    <source>
        <dbReference type="SAM" id="MobiDB-lite"/>
    </source>
</evidence>
<dbReference type="OrthoDB" id="5418899at2759"/>
<dbReference type="EMBL" id="WIWV01000065">
    <property type="protein sequence ID" value="KAF7715179.1"/>
    <property type="molecule type" value="Genomic_DNA"/>
</dbReference>
<feature type="region of interest" description="Disordered" evidence="6">
    <location>
        <begin position="196"/>
        <end position="218"/>
    </location>
</feature>
<dbReference type="InterPro" id="IPR021858">
    <property type="entry name" value="Fun_TF"/>
</dbReference>
<dbReference type="SMART" id="SM00066">
    <property type="entry name" value="GAL4"/>
    <property type="match status" value="1"/>
</dbReference>
<dbReference type="AlphaFoldDB" id="A0A8J8W0D7"/>
<dbReference type="Pfam" id="PF11951">
    <property type="entry name" value="Fungal_trans_2"/>
    <property type="match status" value="1"/>
</dbReference>
<feature type="domain" description="Zn(2)-C6 fungal-type" evidence="7">
    <location>
        <begin position="9"/>
        <end position="37"/>
    </location>
</feature>
<dbReference type="GO" id="GO:0005634">
    <property type="term" value="C:nucleus"/>
    <property type="evidence" value="ECO:0007669"/>
    <property type="project" value="UniProtKB-SubCell"/>
</dbReference>
<evidence type="ECO:0000256" key="5">
    <source>
        <dbReference type="ARBA" id="ARBA00023242"/>
    </source>
</evidence>
<dbReference type="InterPro" id="IPR001138">
    <property type="entry name" value="Zn2Cys6_DnaBD"/>
</dbReference>
<feature type="region of interest" description="Disordered" evidence="6">
    <location>
        <begin position="112"/>
        <end position="182"/>
    </location>
</feature>
<dbReference type="CDD" id="cd00067">
    <property type="entry name" value="GAL4"/>
    <property type="match status" value="1"/>
</dbReference>
<keyword evidence="3" id="KW-0238">DNA-binding</keyword>
<dbReference type="SUPFAM" id="SSF57701">
    <property type="entry name" value="Zn2/Cys6 DNA-binding domain"/>
    <property type="match status" value="1"/>
</dbReference>
<keyword evidence="4" id="KW-0804">Transcription</keyword>
<dbReference type="Pfam" id="PF00172">
    <property type="entry name" value="Zn_clus"/>
    <property type="match status" value="1"/>
</dbReference>
<dbReference type="GO" id="GO:0000976">
    <property type="term" value="F:transcription cis-regulatory region binding"/>
    <property type="evidence" value="ECO:0007669"/>
    <property type="project" value="TreeGrafter"/>
</dbReference>
<keyword evidence="2" id="KW-0805">Transcription regulation</keyword>
<dbReference type="PROSITE" id="PS50048">
    <property type="entry name" value="ZN2_CY6_FUNGAL_2"/>
    <property type="match status" value="1"/>
</dbReference>
<reference evidence="8" key="1">
    <citation type="journal article" date="2020" name="Front. Microbiol.">
        <title>Gene regulatory networks of Penicillium echinulatum 2HH and Penicillium oxalicum 114-2 inferred by a computational biology approach.</title>
        <authorList>
            <person name="Lenz A.R."/>
            <person name="Galan-Vasquez E."/>
            <person name="Balbinot E."/>
            <person name="De Abreu F.P."/>
            <person name="De Oliveira N.S."/>
            <person name="Da Rosa L.O."/>
            <person name="De Avila E Silva S."/>
            <person name="Camassola M."/>
            <person name="Dillon A.J.P."/>
            <person name="Perez-Rueda E."/>
        </authorList>
    </citation>
    <scope>NUCLEOTIDE SEQUENCE</scope>
    <source>
        <strain evidence="8">S1M29</strain>
    </source>
</reference>
<dbReference type="PANTHER" id="PTHR37534:SF18">
    <property type="entry name" value="ZN(II)2CYS6 TRANSCRIPTION FACTOR (EUROFUNG)"/>
    <property type="match status" value="1"/>
</dbReference>
<dbReference type="Gene3D" id="4.10.240.10">
    <property type="entry name" value="Zn(2)-C6 fungal-type DNA-binding domain"/>
    <property type="match status" value="1"/>
</dbReference>
<feature type="compositionally biased region" description="Low complexity" evidence="6">
    <location>
        <begin position="168"/>
        <end position="182"/>
    </location>
</feature>
<dbReference type="InterPro" id="IPR036864">
    <property type="entry name" value="Zn2-C6_fun-type_DNA-bd_sf"/>
</dbReference>
<feature type="region of interest" description="Disordered" evidence="6">
    <location>
        <begin position="526"/>
        <end position="547"/>
    </location>
</feature>
<protein>
    <submittedName>
        <fullName evidence="8">Fungal Zn(2)-Cys(6) binuclear cluster domain-containing protein</fullName>
    </submittedName>
</protein>
<sequence>MPGVPSNKACERCKKRHIKCDEIRPQCQRCINAGVECPGYSQTRKFIDQGATVRRRYAPYQESHAKTNAEDHGNDTGSICPQSFSTTSQMRGNEPVFLTSEVSGPELALHPALAQAGGGPSPSTGESFGSAHPGLVSDPASLPFSFQQTTSGHYTRSPHGANPRDASRSSSRSPGMPSNGGNVLELTHESNNIAHAAWPSHHDQRPSTADSSMKHTEEHEDFRDIFSELMTGTEHELAFLTRHFAENLAPWLDLSDAAKFFSGHVPIRALNNVSMRYAMAAFAAKQLGRVKGVKCHTGRGILTSPAASEIYPNSGAVDWFLKGVNYYYLAISDLAASASDGYSSVSTSAVLDSPVDVLKRWLPTQLGLTTEGKGFEDGTFLRKVEDIFATVVILISYKLLDAKGEEWHMYLAGIQEVFEMLKMAMSTNNPTFSHAIRASFWNFARLDYLGSYYIRAQTHLNPSDTSLWRAAGMSIDENEKAQIIDTVCPYIAKEDKTLNSLYWLAIKVVNFLARSKQAQVAQWTGSPVTRTPSSISEDSHAISAQSPQYPDTNTWLGLCFDLQTWFEGVPETIRPCVRIEHPRDPSSTANSTPAPFPEVFHALSTCAAAMQHYNFVRIALLLNRPPDELSGPSTAFDRLQGYREVTKEVEHRCREVCGIALGRPHAEVRINMIPLLYAMGQCLESGNERQIIVDLLRGIEADLGLATDYAVEKLQSSWNRG</sequence>
<gene>
    <name evidence="8" type="ORF">PECM_007257</name>
</gene>
<comment type="caution">
    <text evidence="8">The sequence shown here is derived from an EMBL/GenBank/DDBJ whole genome shotgun (WGS) entry which is preliminary data.</text>
</comment>
<evidence type="ECO:0000313" key="8">
    <source>
        <dbReference type="EMBL" id="KAF7715179.1"/>
    </source>
</evidence>
<evidence type="ECO:0000313" key="9">
    <source>
        <dbReference type="Proteomes" id="UP000631181"/>
    </source>
</evidence>
<dbReference type="PANTHER" id="PTHR37534">
    <property type="entry name" value="TRANSCRIPTIONAL ACTIVATOR PROTEIN UGA3"/>
    <property type="match status" value="1"/>
</dbReference>
<evidence type="ECO:0000259" key="7">
    <source>
        <dbReference type="PROSITE" id="PS50048"/>
    </source>
</evidence>
<dbReference type="GO" id="GO:0045944">
    <property type="term" value="P:positive regulation of transcription by RNA polymerase II"/>
    <property type="evidence" value="ECO:0007669"/>
    <property type="project" value="TreeGrafter"/>
</dbReference>
<dbReference type="GO" id="GO:0000981">
    <property type="term" value="F:DNA-binding transcription factor activity, RNA polymerase II-specific"/>
    <property type="evidence" value="ECO:0007669"/>
    <property type="project" value="InterPro"/>
</dbReference>
<dbReference type="PROSITE" id="PS00463">
    <property type="entry name" value="ZN2_CY6_FUNGAL_1"/>
    <property type="match status" value="1"/>
</dbReference>
<keyword evidence="5" id="KW-0539">Nucleus</keyword>
<accession>A0A8J8W0D7</accession>
<evidence type="ECO:0000256" key="4">
    <source>
        <dbReference type="ARBA" id="ARBA00023163"/>
    </source>
</evidence>
<proteinExistence type="predicted"/>
<name>A0A8J8W0D7_9EURO</name>